<evidence type="ECO:0000256" key="3">
    <source>
        <dbReference type="ARBA" id="ARBA00023242"/>
    </source>
</evidence>
<dbReference type="GO" id="GO:0016593">
    <property type="term" value="C:Cdc73/Paf1 complex"/>
    <property type="evidence" value="ECO:0007669"/>
    <property type="project" value="InterPro"/>
</dbReference>
<evidence type="ECO:0000256" key="4">
    <source>
        <dbReference type="SAM" id="MobiDB-lite"/>
    </source>
</evidence>
<dbReference type="OrthoDB" id="10260285at2759"/>
<dbReference type="STRING" id="420778.A0A1S8B5M0"/>
<feature type="compositionally biased region" description="Basic and acidic residues" evidence="4">
    <location>
        <begin position="438"/>
        <end position="468"/>
    </location>
</feature>
<feature type="region of interest" description="Disordered" evidence="4">
    <location>
        <begin position="130"/>
        <end position="160"/>
    </location>
</feature>
<dbReference type="InterPro" id="IPR007133">
    <property type="entry name" value="RNA_pol_II-assoc_Paf1"/>
</dbReference>
<feature type="region of interest" description="Disordered" evidence="4">
    <location>
        <begin position="424"/>
        <end position="475"/>
    </location>
</feature>
<gene>
    <name evidence="5" type="ORF">BK809_0007015</name>
</gene>
<comment type="similarity">
    <text evidence="2">Belongs to the PAF1 family.</text>
</comment>
<evidence type="ECO:0000313" key="5">
    <source>
        <dbReference type="EMBL" id="OMP82704.1"/>
    </source>
</evidence>
<accession>A0A1S8B5M0</accession>
<dbReference type="GO" id="GO:0000993">
    <property type="term" value="F:RNA polymerase II complex binding"/>
    <property type="evidence" value="ECO:0007669"/>
    <property type="project" value="TreeGrafter"/>
</dbReference>
<sequence length="475" mass="52357">MSGGRVYHQDYIARIRYSNVLPPPPNPPKLLEIPNTGLASGQYTSAGFASRLAREQPLNVEADAELGMPIDLVGLPGVFEGDDSVLLASDEPVSLHPHDRALLRPLSTLGKPSSLAGGVSFLRRTEYMTAAGGGGHSGLRDPGKRLAPKRKKQTDAEKNEPINILRSILKGFDIAYPQDAYKGPDTVQNLRGEEITAEERRAWDHPRHPAKPNLKLVDSYPVLPDLEAVTETGGYIVAKFQTNPIANQGPAYDERVDAGLLRVLEPTAEQDEAYRVRLAEHEAAMAAEGNNDGGASRTAAAAAAKGPSPPQPHYDYEFFLPASHEAVRGLKRKFSTTDPGREDEALYDAEKTEATGRRCFRFDRIRCYETYQQTGNPHDPYDETVALALHDGGNSPAAGEEGRLQKGAYYYPIVQRTFIRPKRKAQRTPGMQLDDEQENRVDVLEIEVREPDEREVADRQGFREKLEGEGELAEA</sequence>
<comment type="caution">
    <text evidence="5">The sequence shown here is derived from an EMBL/GenBank/DDBJ whole genome shotgun (WGS) entry which is preliminary data.</text>
</comment>
<organism evidence="5 6">
    <name type="scientific">Diplodia seriata</name>
    <dbReference type="NCBI Taxonomy" id="420778"/>
    <lineage>
        <taxon>Eukaryota</taxon>
        <taxon>Fungi</taxon>
        <taxon>Dikarya</taxon>
        <taxon>Ascomycota</taxon>
        <taxon>Pezizomycotina</taxon>
        <taxon>Dothideomycetes</taxon>
        <taxon>Dothideomycetes incertae sedis</taxon>
        <taxon>Botryosphaeriales</taxon>
        <taxon>Botryosphaeriaceae</taxon>
        <taxon>Diplodia</taxon>
    </lineage>
</organism>
<comment type="subcellular location">
    <subcellularLocation>
        <location evidence="1">Nucleus</location>
    </subcellularLocation>
</comment>
<dbReference type="AlphaFoldDB" id="A0A1S8B5M0"/>
<dbReference type="GO" id="GO:0006368">
    <property type="term" value="P:transcription elongation by RNA polymerase II"/>
    <property type="evidence" value="ECO:0007669"/>
    <property type="project" value="InterPro"/>
</dbReference>
<name>A0A1S8B5M0_9PEZI</name>
<evidence type="ECO:0000256" key="2">
    <source>
        <dbReference type="ARBA" id="ARBA00007560"/>
    </source>
</evidence>
<protein>
    <submittedName>
        <fullName evidence="5">RNA polymerase II-associated protein 1-like protein</fullName>
    </submittedName>
</protein>
<dbReference type="Proteomes" id="UP000190776">
    <property type="component" value="Unassembled WGS sequence"/>
</dbReference>
<dbReference type="Pfam" id="PF03985">
    <property type="entry name" value="Paf1"/>
    <property type="match status" value="1"/>
</dbReference>
<proteinExistence type="inferred from homology"/>
<feature type="region of interest" description="Disordered" evidence="4">
    <location>
        <begin position="288"/>
        <end position="312"/>
    </location>
</feature>
<dbReference type="GO" id="GO:0003682">
    <property type="term" value="F:chromatin binding"/>
    <property type="evidence" value="ECO:0007669"/>
    <property type="project" value="TreeGrafter"/>
</dbReference>
<keyword evidence="3" id="KW-0539">Nucleus</keyword>
<evidence type="ECO:0000313" key="6">
    <source>
        <dbReference type="Proteomes" id="UP000190776"/>
    </source>
</evidence>
<reference evidence="5 6" key="1">
    <citation type="submission" date="2017-01" db="EMBL/GenBank/DDBJ databases">
        <title>Draft genome sequence of Diplodia seriata F98.1, a fungal species involved in grapevine trunk diseases.</title>
        <authorList>
            <person name="Robert-Siegwald G."/>
            <person name="Vallet J."/>
            <person name="Abou-Mansour E."/>
            <person name="Xu J."/>
            <person name="Rey P."/>
            <person name="Bertsch C."/>
            <person name="Rego C."/>
            <person name="Larignon P."/>
            <person name="Fontaine F."/>
            <person name="Lebrun M.-H."/>
        </authorList>
    </citation>
    <scope>NUCLEOTIDE SEQUENCE [LARGE SCALE GENOMIC DNA]</scope>
    <source>
        <strain evidence="5 6">F98.1</strain>
    </source>
</reference>
<dbReference type="EMBL" id="MSZU01000114">
    <property type="protein sequence ID" value="OMP82704.1"/>
    <property type="molecule type" value="Genomic_DNA"/>
</dbReference>
<evidence type="ECO:0000256" key="1">
    <source>
        <dbReference type="ARBA" id="ARBA00004123"/>
    </source>
</evidence>
<dbReference type="PANTHER" id="PTHR23188">
    <property type="entry name" value="RNA POLYMERASE II-ASSOCIATED FACTOR 1 HOMOLOG"/>
    <property type="match status" value="1"/>
</dbReference>
<dbReference type="PANTHER" id="PTHR23188:SF12">
    <property type="entry name" value="RNA POLYMERASE II-ASSOCIATED FACTOR 1 HOMOLOG"/>
    <property type="match status" value="1"/>
</dbReference>